<dbReference type="AlphaFoldDB" id="A0AAD6GF83"/>
<feature type="compositionally biased region" description="Polar residues" evidence="5">
    <location>
        <begin position="16"/>
        <end position="48"/>
    </location>
</feature>
<dbReference type="EMBL" id="JAQIZZ010000004">
    <property type="protein sequence ID" value="KAJ5543948.1"/>
    <property type="molecule type" value="Genomic_DNA"/>
</dbReference>
<protein>
    <recommendedName>
        <fullName evidence="8">Transcription factor domain-containing protein</fullName>
    </recommendedName>
</protein>
<evidence type="ECO:0000313" key="6">
    <source>
        <dbReference type="EMBL" id="KAJ5543948.1"/>
    </source>
</evidence>
<comment type="caution">
    <text evidence="6">The sequence shown here is derived from an EMBL/GenBank/DDBJ whole genome shotgun (WGS) entry which is preliminary data.</text>
</comment>
<proteinExistence type="predicted"/>
<keyword evidence="2" id="KW-0805">Transcription regulation</keyword>
<evidence type="ECO:0000313" key="7">
    <source>
        <dbReference type="Proteomes" id="UP001220324"/>
    </source>
</evidence>
<dbReference type="PANTHER" id="PTHR31001">
    <property type="entry name" value="UNCHARACTERIZED TRANSCRIPTIONAL REGULATORY PROTEIN"/>
    <property type="match status" value="1"/>
</dbReference>
<comment type="subcellular location">
    <subcellularLocation>
        <location evidence="1">Nucleus</location>
    </subcellularLocation>
</comment>
<dbReference type="PANTHER" id="PTHR31001:SF40">
    <property type="entry name" value="ZN(II)2CYS6 TRANSCRIPTION FACTOR (EUROFUNG)"/>
    <property type="match status" value="1"/>
</dbReference>
<reference evidence="6 7" key="1">
    <citation type="journal article" date="2023" name="IMA Fungus">
        <title>Comparative genomic study of the Penicillium genus elucidates a diverse pangenome and 15 lateral gene transfer events.</title>
        <authorList>
            <person name="Petersen C."/>
            <person name="Sorensen T."/>
            <person name="Nielsen M.R."/>
            <person name="Sondergaard T.E."/>
            <person name="Sorensen J.L."/>
            <person name="Fitzpatrick D.A."/>
            <person name="Frisvad J.C."/>
            <person name="Nielsen K.L."/>
        </authorList>
    </citation>
    <scope>NUCLEOTIDE SEQUENCE [LARGE SCALE GENOMIC DNA]</scope>
    <source>
        <strain evidence="6 7">IBT 35679</strain>
    </source>
</reference>
<evidence type="ECO:0000256" key="2">
    <source>
        <dbReference type="ARBA" id="ARBA00023015"/>
    </source>
</evidence>
<keyword evidence="4" id="KW-0539">Nucleus</keyword>
<name>A0AAD6GF83_9EURO</name>
<organism evidence="6 7">
    <name type="scientific">Penicillium frequentans</name>
    <dbReference type="NCBI Taxonomy" id="3151616"/>
    <lineage>
        <taxon>Eukaryota</taxon>
        <taxon>Fungi</taxon>
        <taxon>Dikarya</taxon>
        <taxon>Ascomycota</taxon>
        <taxon>Pezizomycotina</taxon>
        <taxon>Eurotiomycetes</taxon>
        <taxon>Eurotiomycetidae</taxon>
        <taxon>Eurotiales</taxon>
        <taxon>Aspergillaceae</taxon>
        <taxon>Penicillium</taxon>
    </lineage>
</organism>
<dbReference type="InterPro" id="IPR050613">
    <property type="entry name" value="Sec_Metabolite_Reg"/>
</dbReference>
<evidence type="ECO:0000256" key="3">
    <source>
        <dbReference type="ARBA" id="ARBA00023163"/>
    </source>
</evidence>
<evidence type="ECO:0000256" key="5">
    <source>
        <dbReference type="SAM" id="MobiDB-lite"/>
    </source>
</evidence>
<keyword evidence="3" id="KW-0804">Transcription</keyword>
<evidence type="ECO:0000256" key="1">
    <source>
        <dbReference type="ARBA" id="ARBA00004123"/>
    </source>
</evidence>
<keyword evidence="7" id="KW-1185">Reference proteome</keyword>
<dbReference type="CDD" id="cd12148">
    <property type="entry name" value="fungal_TF_MHR"/>
    <property type="match status" value="1"/>
</dbReference>
<feature type="region of interest" description="Disordered" evidence="5">
    <location>
        <begin position="1"/>
        <end position="55"/>
    </location>
</feature>
<accession>A0AAD6GF83</accession>
<evidence type="ECO:0008006" key="8">
    <source>
        <dbReference type="Google" id="ProtNLM"/>
    </source>
</evidence>
<dbReference type="Proteomes" id="UP001220324">
    <property type="component" value="Unassembled WGS sequence"/>
</dbReference>
<sequence>MASDEPSEAREANESPGIQGSGDTSGSPFTPSTVNSLSELSEAPSVNLSDGEEDMEANQTPDYVTFQQPLKALPSWRRVDELKARYFAFVFPVIFLHLRSRQPLTGKQLFCTFSSVQFEEEYRTFRKNPSEIALSWLSLLFAILALACRAEEVPERVYNSDRLSLTYEKAAWDCLSIASPPFEPSTTALKALILVIYGRVHRGDNVSEALQTAFKMASSISCHRGSPQSMTGEEDKVLWRALKTLLFMNGQLHSHSCDQASSWSMSLMASIDWKEPLEMQGRLMSLKGSFLSAMDFTMLQSHILSISDIIDANNRYSLPSSWSLPGIVGELLRIENECIHFDAEPSSNGSQRDLRRGRPGILRYIIRYLLQSAYLPCFESYLSGDSMPDTRSDAAKCVDSAKCALEIFCSLIEDTHYSWYLRGIGKHYAMNCANTLWRGLETICTGEMAREAKDYLERVASFLSIPEKFGAVPSSSE</sequence>
<evidence type="ECO:0000256" key="4">
    <source>
        <dbReference type="ARBA" id="ARBA00023242"/>
    </source>
</evidence>
<gene>
    <name evidence="6" type="ORF">N7494_005227</name>
</gene>
<dbReference type="GO" id="GO:0005634">
    <property type="term" value="C:nucleus"/>
    <property type="evidence" value="ECO:0007669"/>
    <property type="project" value="UniProtKB-SubCell"/>
</dbReference>